<comment type="caution">
    <text evidence="2">The sequence shown here is derived from an EMBL/GenBank/DDBJ whole genome shotgun (WGS) entry which is preliminary data.</text>
</comment>
<gene>
    <name evidence="2" type="ORF">AK812_SmicGene18787</name>
</gene>
<dbReference type="Proteomes" id="UP000186817">
    <property type="component" value="Unassembled WGS sequence"/>
</dbReference>
<reference evidence="2 3" key="1">
    <citation type="submission" date="2016-02" db="EMBL/GenBank/DDBJ databases">
        <title>Genome analysis of coral dinoflagellate symbionts highlights evolutionary adaptations to a symbiotic lifestyle.</title>
        <authorList>
            <person name="Aranda M."/>
            <person name="Li Y."/>
            <person name="Liew Y.J."/>
            <person name="Baumgarten S."/>
            <person name="Simakov O."/>
            <person name="Wilson M."/>
            <person name="Piel J."/>
            <person name="Ashoor H."/>
            <person name="Bougouffa S."/>
            <person name="Bajic V.B."/>
            <person name="Ryu T."/>
            <person name="Ravasi T."/>
            <person name="Bayer T."/>
            <person name="Micklem G."/>
            <person name="Kim H."/>
            <person name="Bhak J."/>
            <person name="Lajeunesse T.C."/>
            <person name="Voolstra C.R."/>
        </authorList>
    </citation>
    <scope>NUCLEOTIDE SEQUENCE [LARGE SCALE GENOMIC DNA]</scope>
    <source>
        <strain evidence="2 3">CCMP2467</strain>
    </source>
</reference>
<proteinExistence type="predicted"/>
<feature type="compositionally biased region" description="Basic and acidic residues" evidence="1">
    <location>
        <begin position="44"/>
        <end position="58"/>
    </location>
</feature>
<evidence type="ECO:0000313" key="3">
    <source>
        <dbReference type="Proteomes" id="UP000186817"/>
    </source>
</evidence>
<name>A0A1Q9DU96_SYMMI</name>
<keyword evidence="3" id="KW-1185">Reference proteome</keyword>
<feature type="region of interest" description="Disordered" evidence="1">
    <location>
        <begin position="39"/>
        <end position="58"/>
    </location>
</feature>
<sequence>MGFHVECTEGGLPPPGFTVSASNLRPLQRVAVQRPTSFQAGADEAAKAEEEPAKDPFPEDCKVELQADEPRSCEQRWVNWCQDECRAHYGDNKKAVYKGHDKWLCYNEFL</sequence>
<evidence type="ECO:0000313" key="2">
    <source>
        <dbReference type="EMBL" id="OLP98744.1"/>
    </source>
</evidence>
<accession>A0A1Q9DU96</accession>
<evidence type="ECO:0000256" key="1">
    <source>
        <dbReference type="SAM" id="MobiDB-lite"/>
    </source>
</evidence>
<dbReference type="EMBL" id="LSRX01000387">
    <property type="protein sequence ID" value="OLP98744.1"/>
    <property type="molecule type" value="Genomic_DNA"/>
</dbReference>
<organism evidence="2 3">
    <name type="scientific">Symbiodinium microadriaticum</name>
    <name type="common">Dinoflagellate</name>
    <name type="synonym">Zooxanthella microadriatica</name>
    <dbReference type="NCBI Taxonomy" id="2951"/>
    <lineage>
        <taxon>Eukaryota</taxon>
        <taxon>Sar</taxon>
        <taxon>Alveolata</taxon>
        <taxon>Dinophyceae</taxon>
        <taxon>Suessiales</taxon>
        <taxon>Symbiodiniaceae</taxon>
        <taxon>Symbiodinium</taxon>
    </lineage>
</organism>
<protein>
    <submittedName>
        <fullName evidence="2">Uncharacterized protein</fullName>
    </submittedName>
</protein>
<dbReference type="AlphaFoldDB" id="A0A1Q9DU96"/>
<dbReference type="OrthoDB" id="10450569at2759"/>